<feature type="domain" description="Aminotransferase class I/classII large" evidence="4">
    <location>
        <begin position="31"/>
        <end position="353"/>
    </location>
</feature>
<dbReference type="OrthoDB" id="9813612at2"/>
<name>A0A2R8BT75_9RHOB</name>
<evidence type="ECO:0000313" key="6">
    <source>
        <dbReference type="Proteomes" id="UP000244912"/>
    </source>
</evidence>
<gene>
    <name evidence="5" type="primary">dapL</name>
    <name evidence="5" type="ORF">PAA8504_01145</name>
</gene>
<organism evidence="5 6">
    <name type="scientific">Palleronia abyssalis</name>
    <dbReference type="NCBI Taxonomy" id="1501240"/>
    <lineage>
        <taxon>Bacteria</taxon>
        <taxon>Pseudomonadati</taxon>
        <taxon>Pseudomonadota</taxon>
        <taxon>Alphaproteobacteria</taxon>
        <taxon>Rhodobacterales</taxon>
        <taxon>Roseobacteraceae</taxon>
        <taxon>Palleronia</taxon>
    </lineage>
</organism>
<dbReference type="EC" id="2.6.1.83" evidence="5"/>
<dbReference type="EMBL" id="ONZF01000002">
    <property type="protein sequence ID" value="SPJ23335.1"/>
    <property type="molecule type" value="Genomic_DNA"/>
</dbReference>
<evidence type="ECO:0000313" key="5">
    <source>
        <dbReference type="EMBL" id="SPJ23335.1"/>
    </source>
</evidence>
<dbReference type="GO" id="GO:0030170">
    <property type="term" value="F:pyridoxal phosphate binding"/>
    <property type="evidence" value="ECO:0007669"/>
    <property type="project" value="InterPro"/>
</dbReference>
<keyword evidence="3 5" id="KW-0808">Transferase</keyword>
<keyword evidence="6" id="KW-1185">Reference proteome</keyword>
<proteinExistence type="predicted"/>
<dbReference type="InterPro" id="IPR015424">
    <property type="entry name" value="PyrdxlP-dep_Trfase"/>
</dbReference>
<protein>
    <submittedName>
        <fullName evidence="5">LL-diaminopimelate aminotransferase</fullName>
        <ecNumber evidence="5">2.6.1.83</ecNumber>
    </submittedName>
</protein>
<dbReference type="GO" id="GO:0010285">
    <property type="term" value="F:L,L-diaminopimelate aminotransferase activity"/>
    <property type="evidence" value="ECO:0007669"/>
    <property type="project" value="UniProtKB-EC"/>
</dbReference>
<dbReference type="InterPro" id="IPR015421">
    <property type="entry name" value="PyrdxlP-dep_Trfase_major"/>
</dbReference>
<reference evidence="5 6" key="1">
    <citation type="submission" date="2018-03" db="EMBL/GenBank/DDBJ databases">
        <authorList>
            <person name="Keele B.F."/>
        </authorList>
    </citation>
    <scope>NUCLEOTIDE SEQUENCE [LARGE SCALE GENOMIC DNA]</scope>
    <source>
        <strain evidence="5 6">CECT 8504</strain>
    </source>
</reference>
<dbReference type="AlphaFoldDB" id="A0A2R8BT75"/>
<dbReference type="CDD" id="cd00609">
    <property type="entry name" value="AAT_like"/>
    <property type="match status" value="1"/>
</dbReference>
<evidence type="ECO:0000259" key="4">
    <source>
        <dbReference type="Pfam" id="PF00155"/>
    </source>
</evidence>
<dbReference type="Pfam" id="PF00155">
    <property type="entry name" value="Aminotran_1_2"/>
    <property type="match status" value="1"/>
</dbReference>
<dbReference type="InterPro" id="IPR050881">
    <property type="entry name" value="LL-DAP_aminotransferase"/>
</dbReference>
<evidence type="ECO:0000256" key="1">
    <source>
        <dbReference type="ARBA" id="ARBA00001933"/>
    </source>
</evidence>
<dbReference type="InterPro" id="IPR015422">
    <property type="entry name" value="PyrdxlP-dep_Trfase_small"/>
</dbReference>
<dbReference type="Proteomes" id="UP000244912">
    <property type="component" value="Unassembled WGS sequence"/>
</dbReference>
<dbReference type="SUPFAM" id="SSF53383">
    <property type="entry name" value="PLP-dependent transferases"/>
    <property type="match status" value="1"/>
</dbReference>
<sequence>MQYPQRFEALPDYAFPRLRALLDHHEAGGPVLHMSIGEPRHDPPAFVAQVLADAVDDFGRYPANDGTDALRQSIADWVGRRYGVALDHANQILPLNGTREGLFNAAVALCPEGAPVVLTPNPFYQVYAVAALAMAAEPVYVPATAATDFLPDYAGLPAEILDRTAIAYICSPSNPQGAVADDGYWRDLIALAEKHDFRIFADECYSEIYRDTPPPGAMQVAKSMGADPERVVIFHSLSKRSNLPGLRSGFAAAGPKTMARMKQLRNYAGAPLAGPIQTVSAAVWADEAHVEASRRRYTAKFAMVDTVFDGIDGCAAPEAGFFLWLPVEDGEAAALKVWQQTGIRTLPGAYLSRDVNGQNPGKGYLRAALVAPEQDLQRGLIQLRDCLYG</sequence>
<dbReference type="Gene3D" id="3.40.640.10">
    <property type="entry name" value="Type I PLP-dependent aspartate aminotransferase-like (Major domain)"/>
    <property type="match status" value="1"/>
</dbReference>
<keyword evidence="2 5" id="KW-0032">Aminotransferase</keyword>
<evidence type="ECO:0000256" key="2">
    <source>
        <dbReference type="ARBA" id="ARBA00022576"/>
    </source>
</evidence>
<accession>A0A2R8BT75</accession>
<comment type="cofactor">
    <cofactor evidence="1">
        <name>pyridoxal 5'-phosphate</name>
        <dbReference type="ChEBI" id="CHEBI:597326"/>
    </cofactor>
</comment>
<dbReference type="Gene3D" id="3.90.1150.10">
    <property type="entry name" value="Aspartate Aminotransferase, domain 1"/>
    <property type="match status" value="1"/>
</dbReference>
<dbReference type="InterPro" id="IPR004839">
    <property type="entry name" value="Aminotransferase_I/II_large"/>
</dbReference>
<dbReference type="PANTHER" id="PTHR42832:SF3">
    <property type="entry name" value="L-GLUTAMINE--4-(METHYLSULFANYL)-2-OXOBUTANOATE AMINOTRANSFERASE"/>
    <property type="match status" value="1"/>
</dbReference>
<dbReference type="RefSeq" id="WP_108893514.1">
    <property type="nucleotide sequence ID" value="NZ_ONZF01000002.1"/>
</dbReference>
<evidence type="ECO:0000256" key="3">
    <source>
        <dbReference type="ARBA" id="ARBA00022679"/>
    </source>
</evidence>
<dbReference type="PANTHER" id="PTHR42832">
    <property type="entry name" value="AMINO ACID AMINOTRANSFERASE"/>
    <property type="match status" value="1"/>
</dbReference>